<sequence length="428" mass="47801">EKTRMAGKDWLTAFLKRHPTLSLRKPEATSLARATSFNRTNVQAFFESSNCPESPDRIIARRGTKQIRRVTSSERGTLVTLAMAVSAEGRSLPPFFIFLRKRFKDYFLRDGPPGSAGAANSSGWMNAEHFNQFLNFFQQHVRASIDAPVLLVLDNHESHLSITGLDFCKENGIIVLSLPPHCSHKLQPLDRTVYGPLKKAINSQCDSWMTANPGKTMTIYDILGIIRKSLPRAATYENIVSGFECTGISPFNKDIFQDVEFLPSSVTDRDNPVPSSSSAANKNDETLHLPSTSAASVTLEITNKPIASSSFRHEDQENIAAIMNTERRNRSTSTETTYSKELSLTLETIQPFPKAAPRQQTRKGRKRRKSAILTNSPEMTELAREQAEAKQKKERTALPKKKNSKNTAPENPAENPTVPKKEDVLKKM</sequence>
<protein>
    <recommendedName>
        <fullName evidence="2">DDE-1 domain-containing protein</fullName>
    </recommendedName>
</protein>
<dbReference type="EMBL" id="QBLH01000316">
    <property type="protein sequence ID" value="TGZ56630.1"/>
    <property type="molecule type" value="Genomic_DNA"/>
</dbReference>
<dbReference type="Gene3D" id="3.30.420.10">
    <property type="entry name" value="Ribonuclease H-like superfamily/Ribonuclease H"/>
    <property type="match status" value="1"/>
</dbReference>
<reference evidence="3 4" key="1">
    <citation type="journal article" date="2019" name="Philos. Trans. R. Soc. Lond., B, Biol. Sci.">
        <title>Ant behaviour and brain gene expression of defending hosts depend on the ecological success of the intruding social parasite.</title>
        <authorList>
            <person name="Kaur R."/>
            <person name="Stoldt M."/>
            <person name="Jongepier E."/>
            <person name="Feldmeyer B."/>
            <person name="Menzel F."/>
            <person name="Bornberg-Bauer E."/>
            <person name="Foitzik S."/>
        </authorList>
    </citation>
    <scope>NUCLEOTIDE SEQUENCE [LARGE SCALE GENOMIC DNA]</scope>
    <source>
        <tissue evidence="3">Whole body</tissue>
    </source>
</reference>
<dbReference type="STRING" id="300112.A0A4S2L265"/>
<dbReference type="GO" id="GO:0005634">
    <property type="term" value="C:nucleus"/>
    <property type="evidence" value="ECO:0007669"/>
    <property type="project" value="TreeGrafter"/>
</dbReference>
<dbReference type="Proteomes" id="UP000310200">
    <property type="component" value="Unassembled WGS sequence"/>
</dbReference>
<dbReference type="GO" id="GO:0003677">
    <property type="term" value="F:DNA binding"/>
    <property type="evidence" value="ECO:0007669"/>
    <property type="project" value="TreeGrafter"/>
</dbReference>
<feature type="region of interest" description="Disordered" evidence="1">
    <location>
        <begin position="349"/>
        <end position="428"/>
    </location>
</feature>
<dbReference type="InterPro" id="IPR004875">
    <property type="entry name" value="DDE_SF_endonuclease_dom"/>
</dbReference>
<gene>
    <name evidence="3" type="ORF">DBV15_12651</name>
</gene>
<proteinExistence type="predicted"/>
<name>A0A4S2L265_9HYME</name>
<feature type="region of interest" description="Disordered" evidence="1">
    <location>
        <begin position="265"/>
        <end position="288"/>
    </location>
</feature>
<dbReference type="InterPro" id="IPR036397">
    <property type="entry name" value="RNaseH_sf"/>
</dbReference>
<dbReference type="AlphaFoldDB" id="A0A4S2L265"/>
<comment type="caution">
    <text evidence="3">The sequence shown here is derived from an EMBL/GenBank/DDBJ whole genome shotgun (WGS) entry which is preliminary data.</text>
</comment>
<evidence type="ECO:0000313" key="4">
    <source>
        <dbReference type="Proteomes" id="UP000310200"/>
    </source>
</evidence>
<evidence type="ECO:0000313" key="3">
    <source>
        <dbReference type="EMBL" id="TGZ56630.1"/>
    </source>
</evidence>
<evidence type="ECO:0000259" key="2">
    <source>
        <dbReference type="Pfam" id="PF03184"/>
    </source>
</evidence>
<dbReference type="PANTHER" id="PTHR19303">
    <property type="entry name" value="TRANSPOSON"/>
    <property type="match status" value="1"/>
</dbReference>
<organism evidence="3 4">
    <name type="scientific">Temnothorax longispinosus</name>
    <dbReference type="NCBI Taxonomy" id="300112"/>
    <lineage>
        <taxon>Eukaryota</taxon>
        <taxon>Metazoa</taxon>
        <taxon>Ecdysozoa</taxon>
        <taxon>Arthropoda</taxon>
        <taxon>Hexapoda</taxon>
        <taxon>Insecta</taxon>
        <taxon>Pterygota</taxon>
        <taxon>Neoptera</taxon>
        <taxon>Endopterygota</taxon>
        <taxon>Hymenoptera</taxon>
        <taxon>Apocrita</taxon>
        <taxon>Aculeata</taxon>
        <taxon>Formicoidea</taxon>
        <taxon>Formicidae</taxon>
        <taxon>Myrmicinae</taxon>
        <taxon>Temnothorax</taxon>
    </lineage>
</organism>
<evidence type="ECO:0000256" key="1">
    <source>
        <dbReference type="SAM" id="MobiDB-lite"/>
    </source>
</evidence>
<dbReference type="InterPro" id="IPR050863">
    <property type="entry name" value="CenT-Element_Derived"/>
</dbReference>
<feature type="non-terminal residue" evidence="3">
    <location>
        <position position="1"/>
    </location>
</feature>
<dbReference type="Pfam" id="PF03184">
    <property type="entry name" value="DDE_1"/>
    <property type="match status" value="1"/>
</dbReference>
<feature type="domain" description="DDE-1" evidence="2">
    <location>
        <begin position="79"/>
        <end position="243"/>
    </location>
</feature>
<dbReference type="PANTHER" id="PTHR19303:SF74">
    <property type="entry name" value="POGO TRANSPOSABLE ELEMENT WITH KRAB DOMAIN"/>
    <property type="match status" value="1"/>
</dbReference>
<feature type="compositionally biased region" description="Basic residues" evidence="1">
    <location>
        <begin position="360"/>
        <end position="370"/>
    </location>
</feature>
<feature type="compositionally biased region" description="Basic and acidic residues" evidence="1">
    <location>
        <begin position="381"/>
        <end position="397"/>
    </location>
</feature>
<keyword evidence="4" id="KW-1185">Reference proteome</keyword>
<feature type="compositionally biased region" description="Basic and acidic residues" evidence="1">
    <location>
        <begin position="419"/>
        <end position="428"/>
    </location>
</feature>
<accession>A0A4S2L265</accession>